<dbReference type="Gramene" id="ESW20866">
    <property type="protein sequence ID" value="ESW20866"/>
    <property type="gene ID" value="PHAVU_005G021300g"/>
</dbReference>
<dbReference type="Pfam" id="PF07058">
    <property type="entry name" value="MAP70"/>
    <property type="match status" value="1"/>
</dbReference>
<dbReference type="GO" id="GO:0007010">
    <property type="term" value="P:cytoskeleton organization"/>
    <property type="evidence" value="ECO:0007669"/>
    <property type="project" value="InterPro"/>
</dbReference>
<keyword evidence="6" id="KW-0206">Cytoskeleton</keyword>
<dbReference type="PANTHER" id="PTHR31246">
    <property type="entry name" value="MICROTUBULE-ASSOCIATED PROTEIN 70-2"/>
    <property type="match status" value="1"/>
</dbReference>
<dbReference type="InterPro" id="IPR009768">
    <property type="entry name" value="MAP70"/>
</dbReference>
<protein>
    <submittedName>
        <fullName evidence="8">Uncharacterized protein</fullName>
    </submittedName>
</protein>
<keyword evidence="5" id="KW-0175">Coiled coil</keyword>
<organism evidence="8 9">
    <name type="scientific">Phaseolus vulgaris</name>
    <name type="common">Kidney bean</name>
    <name type="synonym">French bean</name>
    <dbReference type="NCBI Taxonomy" id="3885"/>
    <lineage>
        <taxon>Eukaryota</taxon>
        <taxon>Viridiplantae</taxon>
        <taxon>Streptophyta</taxon>
        <taxon>Embryophyta</taxon>
        <taxon>Tracheophyta</taxon>
        <taxon>Spermatophyta</taxon>
        <taxon>Magnoliopsida</taxon>
        <taxon>eudicotyledons</taxon>
        <taxon>Gunneridae</taxon>
        <taxon>Pentapetalae</taxon>
        <taxon>rosids</taxon>
        <taxon>fabids</taxon>
        <taxon>Fabales</taxon>
        <taxon>Fabaceae</taxon>
        <taxon>Papilionoideae</taxon>
        <taxon>50 kb inversion clade</taxon>
        <taxon>NPAAA clade</taxon>
        <taxon>indigoferoid/millettioid clade</taxon>
        <taxon>Phaseoleae</taxon>
        <taxon>Phaseolus</taxon>
    </lineage>
</organism>
<dbReference type="EMBL" id="CM002292">
    <property type="protein sequence ID" value="ESW20866.1"/>
    <property type="molecule type" value="Genomic_DNA"/>
</dbReference>
<sequence>MVVRLFIFGLLNLYYCFVLYYASYMLLQLHCYIMNKMGEKLKAAEVVLESKNLETKKINEEKGAALAAQFAAEATLLRVHAAQKDDERPLIEAIIAPLEVAKLQDDNRALDRLTKSKEAAVLEAEITVQIALAEASLVDDLQNKNQELMKQIEKC</sequence>
<dbReference type="eggNOG" id="ENOG502QWS1">
    <property type="taxonomic scope" value="Eukaryota"/>
</dbReference>
<accession>V7BWC2</accession>
<evidence type="ECO:0000256" key="2">
    <source>
        <dbReference type="ARBA" id="ARBA00008825"/>
    </source>
</evidence>
<evidence type="ECO:0000256" key="3">
    <source>
        <dbReference type="ARBA" id="ARBA00022490"/>
    </source>
</evidence>
<keyword evidence="3" id="KW-0963">Cytoplasm</keyword>
<comment type="similarity">
    <text evidence="2">Belongs to the MAP70 family.</text>
</comment>
<keyword evidence="7" id="KW-1133">Transmembrane helix</keyword>
<dbReference type="GO" id="GO:0008017">
    <property type="term" value="F:microtubule binding"/>
    <property type="evidence" value="ECO:0007669"/>
    <property type="project" value="InterPro"/>
</dbReference>
<evidence type="ECO:0000256" key="1">
    <source>
        <dbReference type="ARBA" id="ARBA00004245"/>
    </source>
</evidence>
<evidence type="ECO:0000313" key="8">
    <source>
        <dbReference type="EMBL" id="ESW20866.1"/>
    </source>
</evidence>
<keyword evidence="7" id="KW-0812">Transmembrane</keyword>
<evidence type="ECO:0000256" key="4">
    <source>
        <dbReference type="ARBA" id="ARBA00022701"/>
    </source>
</evidence>
<feature type="transmembrane region" description="Helical" evidence="7">
    <location>
        <begin position="6"/>
        <end position="27"/>
    </location>
</feature>
<evidence type="ECO:0000256" key="7">
    <source>
        <dbReference type="SAM" id="Phobius"/>
    </source>
</evidence>
<reference evidence="9" key="1">
    <citation type="journal article" date="2014" name="Nat. Genet.">
        <title>A reference genome for common bean and genome-wide analysis of dual domestications.</title>
        <authorList>
            <person name="Schmutz J."/>
            <person name="McClean P.E."/>
            <person name="Mamidi S."/>
            <person name="Wu G.A."/>
            <person name="Cannon S.B."/>
            <person name="Grimwood J."/>
            <person name="Jenkins J."/>
            <person name="Shu S."/>
            <person name="Song Q."/>
            <person name="Chavarro C."/>
            <person name="Torres-Torres M."/>
            <person name="Geffroy V."/>
            <person name="Moghaddam S.M."/>
            <person name="Gao D."/>
            <person name="Abernathy B."/>
            <person name="Barry K."/>
            <person name="Blair M."/>
            <person name="Brick M.A."/>
            <person name="Chovatia M."/>
            <person name="Gepts P."/>
            <person name="Goodstein D.M."/>
            <person name="Gonzales M."/>
            <person name="Hellsten U."/>
            <person name="Hyten D.L."/>
            <person name="Jia G."/>
            <person name="Kelly J.D."/>
            <person name="Kudrna D."/>
            <person name="Lee R."/>
            <person name="Richard M.M."/>
            <person name="Miklas P.N."/>
            <person name="Osorno J.M."/>
            <person name="Rodrigues J."/>
            <person name="Thareau V."/>
            <person name="Urrea C.A."/>
            <person name="Wang M."/>
            <person name="Yu Y."/>
            <person name="Zhang M."/>
            <person name="Wing R.A."/>
            <person name="Cregan P.B."/>
            <person name="Rokhsar D.S."/>
            <person name="Jackson S.A."/>
        </authorList>
    </citation>
    <scope>NUCLEOTIDE SEQUENCE [LARGE SCALE GENOMIC DNA]</scope>
    <source>
        <strain evidence="9">cv. G19833</strain>
    </source>
</reference>
<dbReference type="OrthoDB" id="1434459at2759"/>
<comment type="subcellular location">
    <subcellularLocation>
        <location evidence="1">Cytoplasm</location>
        <location evidence="1">Cytoskeleton</location>
    </subcellularLocation>
</comment>
<keyword evidence="9" id="KW-1185">Reference proteome</keyword>
<dbReference type="STRING" id="3885.V7BWC2"/>
<dbReference type="GO" id="GO:0005874">
    <property type="term" value="C:microtubule"/>
    <property type="evidence" value="ECO:0007669"/>
    <property type="project" value="UniProtKB-KW"/>
</dbReference>
<keyword evidence="7" id="KW-0472">Membrane</keyword>
<evidence type="ECO:0000313" key="9">
    <source>
        <dbReference type="Proteomes" id="UP000000226"/>
    </source>
</evidence>
<dbReference type="AlphaFoldDB" id="V7BWC2"/>
<gene>
    <name evidence="8" type="ORF">PHAVU_005G021300g</name>
</gene>
<evidence type="ECO:0000256" key="5">
    <source>
        <dbReference type="ARBA" id="ARBA00023054"/>
    </source>
</evidence>
<dbReference type="SMR" id="V7BWC2"/>
<proteinExistence type="inferred from homology"/>
<name>V7BWC2_PHAVU</name>
<evidence type="ECO:0000256" key="6">
    <source>
        <dbReference type="ARBA" id="ARBA00023212"/>
    </source>
</evidence>
<dbReference type="Proteomes" id="UP000000226">
    <property type="component" value="Chromosome 5"/>
</dbReference>
<dbReference type="PANTHER" id="PTHR31246:SF18">
    <property type="entry name" value="MICROTUBULE-ASSOCIATED PROTEIN 70-1-LIKE"/>
    <property type="match status" value="1"/>
</dbReference>
<keyword evidence="4" id="KW-0493">Microtubule</keyword>